<evidence type="ECO:0000256" key="1">
    <source>
        <dbReference type="ARBA" id="ARBA00022475"/>
    </source>
</evidence>
<evidence type="ECO:0000256" key="3">
    <source>
        <dbReference type="ARBA" id="ARBA00022692"/>
    </source>
</evidence>
<dbReference type="RefSeq" id="WP_066474429.1">
    <property type="nucleotide sequence ID" value="NZ_BCNT01000004.1"/>
</dbReference>
<proteinExistence type="predicted"/>
<keyword evidence="4 6" id="KW-1133">Transmembrane helix</keyword>
<organism evidence="7 8">
    <name type="scientific">Comamonas terrae</name>
    <dbReference type="NCBI Taxonomy" id="673548"/>
    <lineage>
        <taxon>Bacteria</taxon>
        <taxon>Pseudomonadati</taxon>
        <taxon>Pseudomonadota</taxon>
        <taxon>Betaproteobacteria</taxon>
        <taxon>Burkholderiales</taxon>
        <taxon>Comamonadaceae</taxon>
        <taxon>Comamonas</taxon>
    </lineage>
</organism>
<dbReference type="EMBL" id="JBHUMV010000002">
    <property type="protein sequence ID" value="MFD2753629.1"/>
    <property type="molecule type" value="Genomic_DNA"/>
</dbReference>
<dbReference type="PANTHER" id="PTHR37481:SF1">
    <property type="entry name" value="LIPOPOLYSACCHARIDE EXPORT SYSTEM PROTEIN LPTC"/>
    <property type="match status" value="1"/>
</dbReference>
<keyword evidence="8" id="KW-1185">Reference proteome</keyword>
<dbReference type="Proteomes" id="UP001597463">
    <property type="component" value="Unassembled WGS sequence"/>
</dbReference>
<comment type="caution">
    <text evidence="7">The sequence shown here is derived from an EMBL/GenBank/DDBJ whole genome shotgun (WGS) entry which is preliminary data.</text>
</comment>
<dbReference type="NCBIfam" id="TIGR04409">
    <property type="entry name" value="LptC_YrbK"/>
    <property type="match status" value="1"/>
</dbReference>
<keyword evidence="3 6" id="KW-0812">Transmembrane</keyword>
<gene>
    <name evidence="7" type="primary">lptC</name>
    <name evidence="7" type="ORF">ACFSW6_05990</name>
</gene>
<keyword evidence="1" id="KW-1003">Cell membrane</keyword>
<evidence type="ECO:0000313" key="7">
    <source>
        <dbReference type="EMBL" id="MFD2753629.1"/>
    </source>
</evidence>
<feature type="transmembrane region" description="Helical" evidence="6">
    <location>
        <begin position="12"/>
        <end position="32"/>
    </location>
</feature>
<dbReference type="InterPro" id="IPR052363">
    <property type="entry name" value="LPS_export_LptC"/>
</dbReference>
<evidence type="ECO:0000313" key="8">
    <source>
        <dbReference type="Proteomes" id="UP001597463"/>
    </source>
</evidence>
<dbReference type="Pfam" id="PF06835">
    <property type="entry name" value="LptC"/>
    <property type="match status" value="1"/>
</dbReference>
<evidence type="ECO:0000256" key="5">
    <source>
        <dbReference type="ARBA" id="ARBA00023136"/>
    </source>
</evidence>
<keyword evidence="5 6" id="KW-0472">Membrane</keyword>
<reference evidence="8" key="1">
    <citation type="journal article" date="2019" name="Int. J. Syst. Evol. Microbiol.">
        <title>The Global Catalogue of Microorganisms (GCM) 10K type strain sequencing project: providing services to taxonomists for standard genome sequencing and annotation.</title>
        <authorList>
            <consortium name="The Broad Institute Genomics Platform"/>
            <consortium name="The Broad Institute Genome Sequencing Center for Infectious Disease"/>
            <person name="Wu L."/>
            <person name="Ma J."/>
        </authorList>
    </citation>
    <scope>NUCLEOTIDE SEQUENCE [LARGE SCALE GENOMIC DNA]</scope>
    <source>
        <strain evidence="8">TISTR 1906</strain>
    </source>
</reference>
<dbReference type="InterPro" id="IPR026265">
    <property type="entry name" value="LptC"/>
</dbReference>
<dbReference type="PANTHER" id="PTHR37481">
    <property type="entry name" value="LIPOPOLYSACCHARIDE EXPORT SYSTEM PROTEIN LPTC"/>
    <property type="match status" value="1"/>
</dbReference>
<sequence>MNIQWRRTGDKATLYLPVLLMALLALGTWWLVRNAPAPVGSGQQKAQVHEPDYFMKDFSIKSFDATGRLKSRLVGTVGRHYPDTDTLEVDDAQMFSVSPDGRTTVGTAKRALSNADGSEVQLFGNAVITREAVAATAGKKASPAMKVESDFLQIWPNEERISTNKPVVLTRGGDRFTGDGMKYDNLDQVMQLNGRVKGVIQPAQPK</sequence>
<evidence type="ECO:0000256" key="2">
    <source>
        <dbReference type="ARBA" id="ARBA00022519"/>
    </source>
</evidence>
<protein>
    <submittedName>
        <fullName evidence="7">LPS export ABC transporter periplasmic protein LptC</fullName>
    </submittedName>
</protein>
<dbReference type="InterPro" id="IPR010664">
    <property type="entry name" value="LipoPS_assembly_LptC-rel"/>
</dbReference>
<dbReference type="Gene3D" id="2.60.450.10">
    <property type="entry name" value="Lipopolysaccharide (LPS) transport protein A like domain"/>
    <property type="match status" value="1"/>
</dbReference>
<evidence type="ECO:0000256" key="4">
    <source>
        <dbReference type="ARBA" id="ARBA00022989"/>
    </source>
</evidence>
<evidence type="ECO:0000256" key="6">
    <source>
        <dbReference type="SAM" id="Phobius"/>
    </source>
</evidence>
<keyword evidence="2" id="KW-0997">Cell inner membrane</keyword>
<accession>A0ABW5UJ95</accession>
<name>A0ABW5UJ95_9BURK</name>